<keyword evidence="6" id="KW-0677">Repeat</keyword>
<dbReference type="SUPFAM" id="SSF57850">
    <property type="entry name" value="RING/U-box"/>
    <property type="match status" value="3"/>
</dbReference>
<dbReference type="Pfam" id="PF01485">
    <property type="entry name" value="IBR"/>
    <property type="match status" value="1"/>
</dbReference>
<keyword evidence="15" id="KW-1185">Reference proteome</keyword>
<evidence type="ECO:0000256" key="9">
    <source>
        <dbReference type="ARBA" id="ARBA00022833"/>
    </source>
</evidence>
<comment type="pathway">
    <text evidence="2">Protein modification; protein ubiquitination.</text>
</comment>
<feature type="region of interest" description="Disordered" evidence="11">
    <location>
        <begin position="26"/>
        <end position="48"/>
    </location>
</feature>
<organism evidence="14 15">
    <name type="scientific">Meganyctiphanes norvegica</name>
    <name type="common">Northern krill</name>
    <name type="synonym">Thysanopoda norvegica</name>
    <dbReference type="NCBI Taxonomy" id="48144"/>
    <lineage>
        <taxon>Eukaryota</taxon>
        <taxon>Metazoa</taxon>
        <taxon>Ecdysozoa</taxon>
        <taxon>Arthropoda</taxon>
        <taxon>Crustacea</taxon>
        <taxon>Multicrustacea</taxon>
        <taxon>Malacostraca</taxon>
        <taxon>Eumalacostraca</taxon>
        <taxon>Eucarida</taxon>
        <taxon>Euphausiacea</taxon>
        <taxon>Euphausiidae</taxon>
        <taxon>Meganyctiphanes</taxon>
    </lineage>
</organism>
<evidence type="ECO:0000256" key="11">
    <source>
        <dbReference type="SAM" id="MobiDB-lite"/>
    </source>
</evidence>
<dbReference type="PROSITE" id="PS50089">
    <property type="entry name" value="ZF_RING_2"/>
    <property type="match status" value="1"/>
</dbReference>
<dbReference type="CDD" id="cd20338">
    <property type="entry name" value="BRcat_RBR_RNF19"/>
    <property type="match status" value="1"/>
</dbReference>
<dbReference type="Pfam" id="PF22191">
    <property type="entry name" value="IBR_1"/>
    <property type="match status" value="1"/>
</dbReference>
<dbReference type="FunFam" id="3.30.40.10:FF:000424">
    <property type="entry name" value="RBR-type E3 ubiquitin transferase"/>
    <property type="match status" value="1"/>
</dbReference>
<evidence type="ECO:0000256" key="2">
    <source>
        <dbReference type="ARBA" id="ARBA00004906"/>
    </source>
</evidence>
<comment type="caution">
    <text evidence="14">The sequence shown here is derived from an EMBL/GenBank/DDBJ whole genome shotgun (WGS) entry which is preliminary data.</text>
</comment>
<dbReference type="InterPro" id="IPR001841">
    <property type="entry name" value="Znf_RING"/>
</dbReference>
<evidence type="ECO:0000256" key="7">
    <source>
        <dbReference type="ARBA" id="ARBA00022771"/>
    </source>
</evidence>
<evidence type="ECO:0000256" key="8">
    <source>
        <dbReference type="ARBA" id="ARBA00022786"/>
    </source>
</evidence>
<accession>A0AAV2Q711</accession>
<dbReference type="GO" id="GO:0061630">
    <property type="term" value="F:ubiquitin protein ligase activity"/>
    <property type="evidence" value="ECO:0007669"/>
    <property type="project" value="UniProtKB-EC"/>
</dbReference>
<dbReference type="InterPro" id="IPR044066">
    <property type="entry name" value="TRIAD_supradom"/>
</dbReference>
<dbReference type="InterPro" id="IPR013083">
    <property type="entry name" value="Znf_RING/FYVE/PHD"/>
</dbReference>
<proteinExistence type="predicted"/>
<evidence type="ECO:0000256" key="10">
    <source>
        <dbReference type="PROSITE-ProRule" id="PRU00175"/>
    </source>
</evidence>
<keyword evidence="7 10" id="KW-0863">Zinc-finger</keyword>
<dbReference type="Proteomes" id="UP001497623">
    <property type="component" value="Unassembled WGS sequence"/>
</dbReference>
<dbReference type="GO" id="GO:0016567">
    <property type="term" value="P:protein ubiquitination"/>
    <property type="evidence" value="ECO:0007669"/>
    <property type="project" value="InterPro"/>
</dbReference>
<dbReference type="FunFam" id="1.20.120.1750:FF:000017">
    <property type="entry name" value="RBR-type E3 ubiquitin transferase"/>
    <property type="match status" value="1"/>
</dbReference>
<dbReference type="EMBL" id="CAXKWB010003496">
    <property type="protein sequence ID" value="CAL4069368.1"/>
    <property type="molecule type" value="Genomic_DNA"/>
</dbReference>
<keyword evidence="5" id="KW-0479">Metal-binding</keyword>
<keyword evidence="9" id="KW-0862">Zinc</keyword>
<evidence type="ECO:0000259" key="13">
    <source>
        <dbReference type="PROSITE" id="PS51873"/>
    </source>
</evidence>
<evidence type="ECO:0000259" key="12">
    <source>
        <dbReference type="PROSITE" id="PS50089"/>
    </source>
</evidence>
<sequence length="376" mass="40832">MSDLGGGAGRSGCGSGVRTRNACTSISSMEKGGGGSCGSSSSSNTSGFPRVSLRSLLLNTPWSLRTRSKRVRTSATSYKVSVEQENSTDSSGVFNENGTSDSGNITSMRRNHVSRRKSSSQESKGTSRGGSCSSEGGACANINTGGCNSANTTSSDGMRRECPLCLQEVSVDLFPILISCPHSSCLPCYRQYLTVEINESRVNVSCPQCNELLNPSDIHQIVDNALLSYKFEDFMLRRVLSMDPDTRWCPAPDCGYAVIASGCAGCPKLKCERPGCESYFCYHCKAEWHPNQTCDMARAQRSPNIILSSFNYLHDIQNNDDVKSCPRCQVLIMKMDDGSCNHMTCSVCGAEFCWLCMKEISDLHYLSPSGCTFWGK</sequence>
<evidence type="ECO:0000256" key="6">
    <source>
        <dbReference type="ARBA" id="ARBA00022737"/>
    </source>
</evidence>
<comment type="catalytic activity">
    <reaction evidence="1">
        <text>[E2 ubiquitin-conjugating enzyme]-S-ubiquitinyl-L-cysteine + [acceptor protein]-L-lysine = [E2 ubiquitin-conjugating enzyme]-L-cysteine + [acceptor protein]-N(6)-ubiquitinyl-L-lysine.</text>
        <dbReference type="EC" id="2.3.2.31"/>
    </reaction>
</comment>
<name>A0AAV2Q711_MEGNR</name>
<evidence type="ECO:0000256" key="1">
    <source>
        <dbReference type="ARBA" id="ARBA00001798"/>
    </source>
</evidence>
<dbReference type="EC" id="2.3.2.31" evidence="3"/>
<dbReference type="GO" id="GO:0008270">
    <property type="term" value="F:zinc ion binding"/>
    <property type="evidence" value="ECO:0007669"/>
    <property type="project" value="UniProtKB-KW"/>
</dbReference>
<feature type="compositionally biased region" description="Polar residues" evidence="11">
    <location>
        <begin position="73"/>
        <end position="108"/>
    </location>
</feature>
<evidence type="ECO:0000256" key="3">
    <source>
        <dbReference type="ARBA" id="ARBA00012251"/>
    </source>
</evidence>
<dbReference type="Gene3D" id="2.20.25.20">
    <property type="match status" value="1"/>
</dbReference>
<feature type="compositionally biased region" description="Basic residues" evidence="11">
    <location>
        <begin position="109"/>
        <end position="118"/>
    </location>
</feature>
<dbReference type="SMART" id="SM00647">
    <property type="entry name" value="IBR"/>
    <property type="match status" value="2"/>
</dbReference>
<feature type="non-terminal residue" evidence="14">
    <location>
        <position position="376"/>
    </location>
</feature>
<protein>
    <recommendedName>
        <fullName evidence="3">RBR-type E3 ubiquitin transferase</fullName>
        <ecNumber evidence="3">2.3.2.31</ecNumber>
    </recommendedName>
</protein>
<feature type="domain" description="RING-type" evidence="12">
    <location>
        <begin position="162"/>
        <end position="210"/>
    </location>
</feature>
<dbReference type="SMART" id="SM00184">
    <property type="entry name" value="RING"/>
    <property type="match status" value="1"/>
</dbReference>
<dbReference type="PANTHER" id="PTHR11685">
    <property type="entry name" value="RBR FAMILY RING FINGER AND IBR DOMAIN-CONTAINING"/>
    <property type="match status" value="1"/>
</dbReference>
<evidence type="ECO:0000256" key="5">
    <source>
        <dbReference type="ARBA" id="ARBA00022723"/>
    </source>
</evidence>
<dbReference type="Gene3D" id="1.20.120.1750">
    <property type="match status" value="1"/>
</dbReference>
<evidence type="ECO:0000313" key="15">
    <source>
        <dbReference type="Proteomes" id="UP001497623"/>
    </source>
</evidence>
<dbReference type="AlphaFoldDB" id="A0AAV2Q711"/>
<keyword evidence="8" id="KW-0833">Ubl conjugation pathway</keyword>
<dbReference type="FunFam" id="2.20.25.20:FF:000004">
    <property type="entry name" value="RBR-type E3 ubiquitin transferase"/>
    <property type="match status" value="1"/>
</dbReference>
<evidence type="ECO:0000256" key="4">
    <source>
        <dbReference type="ARBA" id="ARBA00022679"/>
    </source>
</evidence>
<feature type="region of interest" description="Disordered" evidence="11">
    <location>
        <begin position="67"/>
        <end position="134"/>
    </location>
</feature>
<dbReference type="Gene3D" id="3.30.40.10">
    <property type="entry name" value="Zinc/RING finger domain, C3HC4 (zinc finger)"/>
    <property type="match status" value="1"/>
</dbReference>
<dbReference type="PROSITE" id="PS51873">
    <property type="entry name" value="TRIAD"/>
    <property type="match status" value="1"/>
</dbReference>
<evidence type="ECO:0000313" key="14">
    <source>
        <dbReference type="EMBL" id="CAL4069368.1"/>
    </source>
</evidence>
<feature type="domain" description="RING-type" evidence="13">
    <location>
        <begin position="158"/>
        <end position="375"/>
    </location>
</feature>
<keyword evidence="4" id="KW-0808">Transferase</keyword>
<gene>
    <name evidence="14" type="ORF">MNOR_LOCUS7789</name>
</gene>
<feature type="compositionally biased region" description="Low complexity" evidence="11">
    <location>
        <begin position="38"/>
        <end position="47"/>
    </location>
</feature>
<dbReference type="InterPro" id="IPR002867">
    <property type="entry name" value="IBR_dom"/>
</dbReference>
<dbReference type="InterPro" id="IPR031127">
    <property type="entry name" value="E3_UB_ligase_RBR"/>
</dbReference>
<reference evidence="14 15" key="1">
    <citation type="submission" date="2024-05" db="EMBL/GenBank/DDBJ databases">
        <authorList>
            <person name="Wallberg A."/>
        </authorList>
    </citation>
    <scope>NUCLEOTIDE SEQUENCE [LARGE SCALE GENOMIC DNA]</scope>
</reference>